<organism evidence="2 3">
    <name type="scientific">Candidatus Yanofskybacteria bacterium RIFOXYD1_FULL_42_10</name>
    <dbReference type="NCBI Taxonomy" id="1802718"/>
    <lineage>
        <taxon>Bacteria</taxon>
        <taxon>Candidatus Yanofskyibacteriota</taxon>
    </lineage>
</organism>
<proteinExistence type="predicted"/>
<dbReference type="GO" id="GO:0016757">
    <property type="term" value="F:glycosyltransferase activity"/>
    <property type="evidence" value="ECO:0007669"/>
    <property type="project" value="InterPro"/>
</dbReference>
<dbReference type="CDD" id="cd03801">
    <property type="entry name" value="GT4_PimA-like"/>
    <property type="match status" value="1"/>
</dbReference>
<reference evidence="2 3" key="1">
    <citation type="journal article" date="2016" name="Nat. Commun.">
        <title>Thousands of microbial genomes shed light on interconnected biogeochemical processes in an aquifer system.</title>
        <authorList>
            <person name="Anantharaman K."/>
            <person name="Brown C.T."/>
            <person name="Hug L.A."/>
            <person name="Sharon I."/>
            <person name="Castelle C.J."/>
            <person name="Probst A.J."/>
            <person name="Thomas B.C."/>
            <person name="Singh A."/>
            <person name="Wilkins M.J."/>
            <person name="Karaoz U."/>
            <person name="Brodie E.L."/>
            <person name="Williams K.H."/>
            <person name="Hubbard S.S."/>
            <person name="Banfield J.F."/>
        </authorList>
    </citation>
    <scope>NUCLEOTIDE SEQUENCE [LARGE SCALE GENOMIC DNA]</scope>
</reference>
<comment type="caution">
    <text evidence="2">The sequence shown here is derived from an EMBL/GenBank/DDBJ whole genome shotgun (WGS) entry which is preliminary data.</text>
</comment>
<name>A0A1F8HVX4_9BACT</name>
<dbReference type="AlphaFoldDB" id="A0A1F8HVX4"/>
<evidence type="ECO:0000259" key="1">
    <source>
        <dbReference type="Pfam" id="PF00534"/>
    </source>
</evidence>
<dbReference type="Proteomes" id="UP000178043">
    <property type="component" value="Unassembled WGS sequence"/>
</dbReference>
<protein>
    <recommendedName>
        <fullName evidence="1">Glycosyl transferase family 1 domain-containing protein</fullName>
    </recommendedName>
</protein>
<dbReference type="PANTHER" id="PTHR45947">
    <property type="entry name" value="SULFOQUINOVOSYL TRANSFERASE SQD2"/>
    <property type="match status" value="1"/>
</dbReference>
<gene>
    <name evidence="2" type="ORF">A2606_02680</name>
</gene>
<evidence type="ECO:0000313" key="2">
    <source>
        <dbReference type="EMBL" id="OGN41701.1"/>
    </source>
</evidence>
<sequence>MINKHKIIVTGHPYAYPYYFKVFEYVNNLNDFVFVLPKIWKAKITINLKEKSGFKIYGAYALSYGRKSFLGGPFKGWMPGLAFLLPYLCFKQRARVLYSCSEPNLLTTLFNNCLAKFWGMKVILFTWQNIESKKRLRGLKLMISNTLVRFNLWLADGVICGNSKAKEIIRQFNAKIPLIICPLSGVDTERFKIEKRDEWKNKNGLGDKKLILFYGALDKRKGVEFLLRAFALMKVPNSFLIIIGTGQKKDKLKALAEELKISQSIKFFEWMPNEELPQILNSSEVFVYPSISSSGWEEQFGYAMAEAGACEIPVIATATGSIGEVIKDGVTGFLVPPNNVSALRAVITKLLDDPILSKQMGIAGRQYIASNFSNKVIADKIAEFLKSFS</sequence>
<dbReference type="EMBL" id="MGLG01000002">
    <property type="protein sequence ID" value="OGN41701.1"/>
    <property type="molecule type" value="Genomic_DNA"/>
</dbReference>
<evidence type="ECO:0000313" key="3">
    <source>
        <dbReference type="Proteomes" id="UP000178043"/>
    </source>
</evidence>
<dbReference type="InterPro" id="IPR001296">
    <property type="entry name" value="Glyco_trans_1"/>
</dbReference>
<dbReference type="Gene3D" id="3.40.50.2000">
    <property type="entry name" value="Glycogen Phosphorylase B"/>
    <property type="match status" value="2"/>
</dbReference>
<dbReference type="PANTHER" id="PTHR45947:SF3">
    <property type="entry name" value="SULFOQUINOVOSYL TRANSFERASE SQD2"/>
    <property type="match status" value="1"/>
</dbReference>
<dbReference type="SUPFAM" id="SSF53756">
    <property type="entry name" value="UDP-Glycosyltransferase/glycogen phosphorylase"/>
    <property type="match status" value="1"/>
</dbReference>
<feature type="domain" description="Glycosyl transferase family 1" evidence="1">
    <location>
        <begin position="196"/>
        <end position="366"/>
    </location>
</feature>
<accession>A0A1F8HVX4</accession>
<dbReference type="InterPro" id="IPR050194">
    <property type="entry name" value="Glycosyltransferase_grp1"/>
</dbReference>
<dbReference type="Pfam" id="PF00534">
    <property type="entry name" value="Glycos_transf_1"/>
    <property type="match status" value="1"/>
</dbReference>